<evidence type="ECO:0000313" key="3">
    <source>
        <dbReference type="Proteomes" id="UP001197806"/>
    </source>
</evidence>
<dbReference type="InterPro" id="IPR011964">
    <property type="entry name" value="YVTN_b-propeller_repeat"/>
</dbReference>
<comment type="caution">
    <text evidence="2">The sequence shown here is derived from an EMBL/GenBank/DDBJ whole genome shotgun (WGS) entry which is preliminary data.</text>
</comment>
<organism evidence="2 3">
    <name type="scientific">Bacillus cereus</name>
    <dbReference type="NCBI Taxonomy" id="1396"/>
    <lineage>
        <taxon>Bacteria</taxon>
        <taxon>Bacillati</taxon>
        <taxon>Bacillota</taxon>
        <taxon>Bacilli</taxon>
        <taxon>Bacillales</taxon>
        <taxon>Bacillaceae</taxon>
        <taxon>Bacillus</taxon>
        <taxon>Bacillus cereus group</taxon>
    </lineage>
</organism>
<dbReference type="InterPro" id="IPR015943">
    <property type="entry name" value="WD40/YVTN_repeat-like_dom_sf"/>
</dbReference>
<dbReference type="Proteomes" id="UP001197806">
    <property type="component" value="Unassembled WGS sequence"/>
</dbReference>
<dbReference type="NCBIfam" id="TIGR02276">
    <property type="entry name" value="beta_rpt_yvtn"/>
    <property type="match status" value="1"/>
</dbReference>
<protein>
    <submittedName>
        <fullName evidence="2">Uncharacterized protein</fullName>
    </submittedName>
</protein>
<accession>A0AAW4R265</accession>
<evidence type="ECO:0000313" key="2">
    <source>
        <dbReference type="EMBL" id="MBY0040762.1"/>
    </source>
</evidence>
<dbReference type="InterPro" id="IPR011048">
    <property type="entry name" value="Haem_d1_sf"/>
</dbReference>
<sequence>MYYFANVNSNTVSVINTSSNAVIATISVHIFFQCIVSLVAESIQHTFGRRNIT</sequence>
<feature type="transmembrane region" description="Helical" evidence="1">
    <location>
        <begin position="20"/>
        <end position="40"/>
    </location>
</feature>
<gene>
    <name evidence="2" type="ORF">H7U08_30190</name>
</gene>
<proteinExistence type="predicted"/>
<dbReference type="Gene3D" id="2.130.10.10">
    <property type="entry name" value="YVTN repeat-like/Quinoprotein amine dehydrogenase"/>
    <property type="match status" value="1"/>
</dbReference>
<keyword evidence="1" id="KW-0472">Membrane</keyword>
<dbReference type="SUPFAM" id="SSF51004">
    <property type="entry name" value="C-terminal (heme d1) domain of cytochrome cd1-nitrite reductase"/>
    <property type="match status" value="1"/>
</dbReference>
<dbReference type="EMBL" id="JACLPZ010000059">
    <property type="protein sequence ID" value="MBY0040762.1"/>
    <property type="molecule type" value="Genomic_DNA"/>
</dbReference>
<dbReference type="AlphaFoldDB" id="A0AAW4R265"/>
<evidence type="ECO:0000256" key="1">
    <source>
        <dbReference type="SAM" id="Phobius"/>
    </source>
</evidence>
<keyword evidence="1" id="KW-1133">Transmembrane helix</keyword>
<keyword evidence="1" id="KW-0812">Transmembrane</keyword>
<name>A0AAW4R265_BACCE</name>
<reference evidence="2" key="1">
    <citation type="submission" date="2020-08" db="EMBL/GenBank/DDBJ databases">
        <title>Fungal Genomes of the International Space Station.</title>
        <authorList>
            <person name="Seuylemezian A."/>
            <person name="Singh N.K."/>
            <person name="Wood J."/>
            <person name="Venkateswaran K."/>
        </authorList>
    </citation>
    <scope>NUCLEOTIDE SEQUENCE</scope>
    <source>
        <strain evidence="2">I2-B2</strain>
    </source>
</reference>